<protein>
    <submittedName>
        <fullName evidence="2">UbiA family prenyltransferase</fullName>
    </submittedName>
</protein>
<evidence type="ECO:0000313" key="3">
    <source>
        <dbReference type="Proteomes" id="UP000664277"/>
    </source>
</evidence>
<keyword evidence="1" id="KW-1133">Transmembrane helix</keyword>
<dbReference type="Proteomes" id="UP000664277">
    <property type="component" value="Unassembled WGS sequence"/>
</dbReference>
<dbReference type="Gene3D" id="1.10.357.140">
    <property type="entry name" value="UbiA prenyltransferase"/>
    <property type="match status" value="1"/>
</dbReference>
<feature type="transmembrane region" description="Helical" evidence="1">
    <location>
        <begin position="249"/>
        <end position="269"/>
    </location>
</feature>
<evidence type="ECO:0000256" key="1">
    <source>
        <dbReference type="SAM" id="Phobius"/>
    </source>
</evidence>
<reference evidence="2" key="1">
    <citation type="submission" date="2021-02" db="EMBL/GenBank/DDBJ databases">
        <title>Genome-Resolved Metagenomics of a Microbial Community Performing Photosynthetic Biological Nutrient Removal.</title>
        <authorList>
            <person name="Mcdaniel E.A."/>
        </authorList>
    </citation>
    <scope>NUCLEOTIDE SEQUENCE</scope>
    <source>
        <strain evidence="2">UWPOB_OBS1</strain>
    </source>
</reference>
<dbReference type="InterPro" id="IPR044878">
    <property type="entry name" value="UbiA_sf"/>
</dbReference>
<feature type="transmembrane region" description="Helical" evidence="1">
    <location>
        <begin position="153"/>
        <end position="172"/>
    </location>
</feature>
<accession>A0A8J7TMG4</accession>
<organism evidence="2 3">
    <name type="scientific">Candidatus Obscuribacter phosphatis</name>
    <dbReference type="NCBI Taxonomy" id="1906157"/>
    <lineage>
        <taxon>Bacteria</taxon>
        <taxon>Bacillati</taxon>
        <taxon>Candidatus Melainabacteria</taxon>
        <taxon>Candidatus Obscuribacterales</taxon>
        <taxon>Candidatus Obscuribacteraceae</taxon>
        <taxon>Candidatus Obscuribacter</taxon>
    </lineage>
</organism>
<feature type="transmembrane region" description="Helical" evidence="1">
    <location>
        <begin position="225"/>
        <end position="243"/>
    </location>
</feature>
<name>A0A8J7TMG4_9BACT</name>
<evidence type="ECO:0000313" key="2">
    <source>
        <dbReference type="EMBL" id="MBN8662140.1"/>
    </source>
</evidence>
<sequence length="304" mass="33976">MNTLNCKQPFSLRFSKYLKERFAPMEYGFLSLVFSLAGLCLSSSLRLGTVSLPLQSTLSAMAVTLFMFFQLRVIDEHKDHENDCLYLPERPVPRGLVSLSELKVVGLSLLGVQLVLCLTNKITFLLLLLSFCYMGLMAREFFAGNYLARRPMLYMLVHMPVMLFIDLVITSFDFALSGFDARLLYFFAASFLSGIIVEVGRKVLPAPQPGITSYNHILGLKSATVLLQLCIVLAQVCLCLVLSPLSHSWLAPLAFLVFDFLVLPGYGKAKDQTLAKVFAKLSNLSVLFGYLTVLMVTLIHSFFH</sequence>
<keyword evidence="1" id="KW-0472">Membrane</keyword>
<dbReference type="EMBL" id="JAFLCK010000031">
    <property type="protein sequence ID" value="MBN8662140.1"/>
    <property type="molecule type" value="Genomic_DNA"/>
</dbReference>
<proteinExistence type="predicted"/>
<feature type="transmembrane region" description="Helical" evidence="1">
    <location>
        <begin position="184"/>
        <end position="204"/>
    </location>
</feature>
<keyword evidence="1" id="KW-0812">Transmembrane</keyword>
<comment type="caution">
    <text evidence="2">The sequence shown here is derived from an EMBL/GenBank/DDBJ whole genome shotgun (WGS) entry which is preliminary data.</text>
</comment>
<feature type="transmembrane region" description="Helical" evidence="1">
    <location>
        <begin position="56"/>
        <end position="74"/>
    </location>
</feature>
<dbReference type="AlphaFoldDB" id="A0A8J7TMG4"/>
<feature type="transmembrane region" description="Helical" evidence="1">
    <location>
        <begin position="281"/>
        <end position="303"/>
    </location>
</feature>
<gene>
    <name evidence="2" type="ORF">J0M35_17360</name>
</gene>